<accession>A0A2J6WR82</accession>
<gene>
    <name evidence="8" type="ORF">C0187_00860</name>
</gene>
<name>A0A2J6WR82_9BACT</name>
<dbReference type="InterPro" id="IPR023494">
    <property type="entry name" value="Cyt_c_bgen_Ccs1/CcsB/ResB"/>
</dbReference>
<keyword evidence="3" id="KW-0201">Cytochrome c-type biogenesis</keyword>
<sequence length="451" mass="51262">MRKILDIFSSVKLTLWLIVLIIILSSIGSFISVSNPDSGILGLVSKLTGRGHQDVMAVFDKMGLLDTYHSSLFIGMLILFTINLTVCTFYKLPNIFKFLKREVKVNKAVFEKQGCIKIEKNIDVESLKDRLDEIFKRYKIVEERDGDKYFFTAEKGVFSRVGVYIVHLGIIVILISGILGGIFGYNGKIAILEGDADDTIILKDNKTLKLPFYIKLNDFSVSYYDNSTKAKEYKSEIIISKTGKPDESFVVGVNKSAKYENLKIYQASYGFYPSKDVTFRFLFKANGVEKKIQVKMDEIYRINENLSFAVRDFAPSLSLDSEGRLINLNDMMVNPAVVVEFFVDNESKGSVPILANYQQTGIFDGFELHFLKAYGVQFSVFSINYNPVINLIYIGFIILSVGVLISFSTEHQLVYIRITPVQDRSILELCGYKHRFKKDVPRMLNEIADKI</sequence>
<evidence type="ECO:0000256" key="5">
    <source>
        <dbReference type="ARBA" id="ARBA00023136"/>
    </source>
</evidence>
<evidence type="ECO:0000313" key="9">
    <source>
        <dbReference type="Proteomes" id="UP000242881"/>
    </source>
</evidence>
<dbReference type="AlphaFoldDB" id="A0A2J6WR82"/>
<dbReference type="GO" id="GO:0017004">
    <property type="term" value="P:cytochrome complex assembly"/>
    <property type="evidence" value="ECO:0007669"/>
    <property type="project" value="UniProtKB-KW"/>
</dbReference>
<feature type="transmembrane region" description="Helical" evidence="6">
    <location>
        <begin position="388"/>
        <end position="407"/>
    </location>
</feature>
<evidence type="ECO:0000256" key="4">
    <source>
        <dbReference type="ARBA" id="ARBA00022989"/>
    </source>
</evidence>
<dbReference type="PANTHER" id="PTHR31566">
    <property type="entry name" value="CYTOCHROME C BIOGENESIS PROTEIN CCS1, CHLOROPLASTIC"/>
    <property type="match status" value="1"/>
</dbReference>
<feature type="transmembrane region" description="Helical" evidence="6">
    <location>
        <begin position="72"/>
        <end position="92"/>
    </location>
</feature>
<dbReference type="PANTHER" id="PTHR31566:SF0">
    <property type="entry name" value="CYTOCHROME C BIOGENESIS PROTEIN CCS1, CHLOROPLASTIC"/>
    <property type="match status" value="1"/>
</dbReference>
<dbReference type="Pfam" id="PF05140">
    <property type="entry name" value="ResB"/>
    <property type="match status" value="2"/>
</dbReference>
<evidence type="ECO:0000256" key="6">
    <source>
        <dbReference type="SAM" id="Phobius"/>
    </source>
</evidence>
<evidence type="ECO:0000313" key="8">
    <source>
        <dbReference type="EMBL" id="PMP72860.1"/>
    </source>
</evidence>
<evidence type="ECO:0000256" key="2">
    <source>
        <dbReference type="ARBA" id="ARBA00022692"/>
    </source>
</evidence>
<dbReference type="Proteomes" id="UP000242881">
    <property type="component" value="Unassembled WGS sequence"/>
</dbReference>
<dbReference type="RefSeq" id="WP_424604825.1">
    <property type="nucleotide sequence ID" value="NZ_JBNAVA010000001.1"/>
</dbReference>
<evidence type="ECO:0000256" key="3">
    <source>
        <dbReference type="ARBA" id="ARBA00022748"/>
    </source>
</evidence>
<comment type="caution">
    <text evidence="8">The sequence shown here is derived from an EMBL/GenBank/DDBJ whole genome shotgun (WGS) entry which is preliminary data.</text>
</comment>
<keyword evidence="5 6" id="KW-0472">Membrane</keyword>
<feature type="transmembrane region" description="Helical" evidence="6">
    <location>
        <begin position="12"/>
        <end position="33"/>
    </location>
</feature>
<reference evidence="8 9" key="1">
    <citation type="submission" date="2018-01" db="EMBL/GenBank/DDBJ databases">
        <title>Metagenomic assembled genomes from two thermal pools in the Uzon Caldera, Kamchatka, Russia.</title>
        <authorList>
            <person name="Wilkins L."/>
            <person name="Ettinger C."/>
        </authorList>
    </citation>
    <scope>NUCLEOTIDE SEQUENCE [LARGE SCALE GENOMIC DNA]</scope>
    <source>
        <strain evidence="8">ZAV-05</strain>
    </source>
</reference>
<protein>
    <recommendedName>
        <fullName evidence="7">ResB-like domain-containing protein</fullName>
    </recommendedName>
</protein>
<feature type="domain" description="ResB-like" evidence="7">
    <location>
        <begin position="375"/>
        <end position="443"/>
    </location>
</feature>
<feature type="domain" description="ResB-like" evidence="7">
    <location>
        <begin position="11"/>
        <end position="362"/>
    </location>
</feature>
<dbReference type="InterPro" id="IPR007816">
    <property type="entry name" value="ResB-like_domain"/>
</dbReference>
<comment type="subcellular location">
    <subcellularLocation>
        <location evidence="1">Membrane</location>
        <topology evidence="1">Multi-pass membrane protein</topology>
    </subcellularLocation>
</comment>
<proteinExistence type="predicted"/>
<evidence type="ECO:0000256" key="1">
    <source>
        <dbReference type="ARBA" id="ARBA00004141"/>
    </source>
</evidence>
<keyword evidence="4 6" id="KW-1133">Transmembrane helix</keyword>
<dbReference type="EMBL" id="PNIN01000015">
    <property type="protein sequence ID" value="PMP72860.1"/>
    <property type="molecule type" value="Genomic_DNA"/>
</dbReference>
<organism evidence="8 9">
    <name type="scientific">Calditerrivibrio nitroreducens</name>
    <dbReference type="NCBI Taxonomy" id="477976"/>
    <lineage>
        <taxon>Bacteria</taxon>
        <taxon>Pseudomonadati</taxon>
        <taxon>Deferribacterota</taxon>
        <taxon>Deferribacteres</taxon>
        <taxon>Deferribacterales</taxon>
        <taxon>Calditerrivibrionaceae</taxon>
    </lineage>
</organism>
<feature type="transmembrane region" description="Helical" evidence="6">
    <location>
        <begin position="161"/>
        <end position="185"/>
    </location>
</feature>
<dbReference type="GO" id="GO:0016020">
    <property type="term" value="C:membrane"/>
    <property type="evidence" value="ECO:0007669"/>
    <property type="project" value="UniProtKB-SubCell"/>
</dbReference>
<evidence type="ECO:0000259" key="7">
    <source>
        <dbReference type="Pfam" id="PF05140"/>
    </source>
</evidence>
<keyword evidence="2 6" id="KW-0812">Transmembrane</keyword>